<name>A0A226EAD0_FOLCA</name>
<gene>
    <name evidence="2" type="ORF">Fcan01_11016</name>
</gene>
<proteinExistence type="predicted"/>
<dbReference type="InterPro" id="IPR030383">
    <property type="entry name" value="G_VLIG_dom"/>
</dbReference>
<sequence length="2352" mass="265612">MAPGKLNTSTMEGTTLTLPKMQDWNVQIGDLFNCRTSKPVLDVNIFKEDQIRNEEFLEVVPVHDMKYTLSRVGDTNGKSEILDISVEVKIELPSFSVEGGVSFRKEDSKEFEEEQFFCQYNVQTSVLRTRASVQDPRNEERIIKEEVKDKYSDGKEATHYVSEIRYGGWATGIFSLKSKMDHKLLDLSGYVGGMVPVFAGVNVGLKASLAFMDQDSSGHFEKKVKIESLPDVGEQPQTIAEMFETVERIPDKVDGAVVYPYPGARVTGVPISFRLSPLPLLIPLDDDYEKYDLLEAELLKEIQDMVFSLRDHTHGNNYYQSLICDQDPRLATMFPAKDDGEGELNPWTDDVDKHQTKLFEKAEELSQQATETLELYKNRNATIVDLKNIVDSYNKSDLFPPKVKIAVFDHVAAGKEILNTLRPADATVAGQAELFIFRKNQWEEFLGDNIGFKLALTTEGDAVSGTFIKLYSLTAALVKDLGFKVRVAAPNIVPGLGFSLGLKINSFPVRYYTGEEIGKILEILKVIVEAKSRRYGNTSKFYSVLSTLFFQGSVERWNLDELYELISSFQVEFDKYRLTCTNTYLQLLEILTRETDADFTFVLTPQFITGMRDCVFYFKEMMGKVRSAKNTAINFRTIVAYFDTHGDAGEGPSLYILDKYGAVVAVAYDQLDFLLVTHYLTTGQGGALGESCLSPKMMGRSPLAPIKIDTGLDLYSILDVRELSLSLRECPFLLEENVALHQTFVEAAKVFKLAAFSTMREFVGFIGIKPAQFYHGKMVALLSNYNWSEQHGFGVGGEDPNWGGLKEDLLKFQLEVAPEEGEEEEVDPDAWKYLQAFIDAANYAAEQAQGFIRTLKTILEFYMEQFFGGLAREDSLKTALVESLNLMVEDEYNPNYLNQLLQSIRLLHLARFNENYFKLWSALDGLWILNNIENPAGVLGVLEIVAGFSLEEKEWVWSNPKFQIWSGLFLQSKTVVAKMYKLFCSEEDGVPLYFPSEHRRHLLAVGGLLKDPVQKWSQEWNSVKEMVNVFGTLLVKRTVPSDFIAVLGSNLKSRPELEDALAVGDVLFYWDREEKIFTCGWGISEISEAFNALRGKSETLKNVNRGDSLSNKTRLFEKPRFHLEEEESFLRVNRTWRRFTKSGLLRLMSHYNFHQVREPRQFYAPIIMLDPPAIENIGDAVLSYVWDQVKQGNSSVLLNEWNVFQYVDYPIIDQFYPELNSESLTIPVEQSYKSGWINWAHFHSNLPIGMIFSPSLSCFGGPVSHSRVPQGDDDDFYESERGDATKAFVLKRANLLTLLVTSASDPAVRFQLFHLLAQKSPDLHALPWIIPDITKEKGEEFFLDFSETLKLLEMREYYESPPHPLRQSRLLNPPYKLITALRVGPFAKSAFGKSTILNESMLSLCKFSSKFEPGFQNGDPIDTSGLVELSWLCKFTAGESFYENVLKAYFEEYQREMVLLANVHGDGMELHPDLIATLKRSSGAFLLFWGCGSWREMATLKPDVDQLLGNEVKIFNFVVDPDNTIRKNVDQSCIIDTTKGVDEWGPVVESMMTHVLDGMDATLREGYFTDQSPKPGERLVNFIENNTITSVRQSLKGQNHGRNFVLNSNEIRDEVLSLFLDVILIPDELERDLILWPVSHQIDNMSQLSGKSALLKLSNLTMDSFTKVSDSISASQLTAALRAARHELNLSTLSLTNLFRELNLHYANDPSSPEAVSYYAAVQSIFMSGYPLELINLSFTDTFDESVAACFAAVKDFKLMTISAIGPQGSRKSALLNKLFGPAFKEGSFGSGTNGVSMRLLRLDVTDKPEAFGDVDAILLLDTEGFSRTSNIYDGEAARLQRQVATLVVTMSDFCILTSGGDSETDWLSELRGILEISFFAECSLFESPSFPDMIIVDDMNTGRAMLDGVTPKVQEMLASVSNLVSLYPIEADMKYPMIQRMKQIYTRTFSDSLAHHIPSQEKNYSLHESIYNLRKKGFTSCGSVVAKKGENYDWLTHARQVLSSISTSSLFNYSSASALQSKLVLSRAISGLKRSFDTTFSGHEDLLEFYAGTGDNTVDFSTMNGIPYFCPNIGNPEESDNCECTTQLGQMTQLDSDLLLAAGGNALTAKLVLDELGTYVAQLRGDIVNRIRQEMYANELINGTEGGHLHTKLKELLYTNDYPWIEFKEFVSTLLTFGPWVGTIRAEILEEYGPEMGNLVGITEVKDSFEELIAFDLAHVGVWGQCPIDVSQRVDKLGGMLTWEEFIWLEVKVEEVIRTANYTGNGYKWGMLRVIREEIDAVLGVGFKSKLPSELEYVPSFVRNVHYLGVKSYLRFWEVEWERWVGQWDPLALLVEKRDKFPDELFIPKEE</sequence>
<dbReference type="PANTHER" id="PTHR14819">
    <property type="entry name" value="GTP-BINDING"/>
    <property type="match status" value="1"/>
</dbReference>
<dbReference type="Gene3D" id="3.40.50.300">
    <property type="entry name" value="P-loop containing nucleotide triphosphate hydrolases"/>
    <property type="match status" value="1"/>
</dbReference>
<dbReference type="PANTHER" id="PTHR14819:SF25">
    <property type="entry name" value="CHROMOSOME UNDETERMINED SCAFFOLD_52, WHOLE GENOME SHOTGUN SEQUENCE"/>
    <property type="match status" value="1"/>
</dbReference>
<accession>A0A226EAD0</accession>
<keyword evidence="3" id="KW-1185">Reference proteome</keyword>
<dbReference type="Pfam" id="PF25683">
    <property type="entry name" value="URGCP_GTPase"/>
    <property type="match status" value="1"/>
</dbReference>
<evidence type="ECO:0000313" key="3">
    <source>
        <dbReference type="Proteomes" id="UP000198287"/>
    </source>
</evidence>
<evidence type="ECO:0000313" key="2">
    <source>
        <dbReference type="EMBL" id="OXA54037.1"/>
    </source>
</evidence>
<dbReference type="SUPFAM" id="SSF52540">
    <property type="entry name" value="P-loop containing nucleoside triphosphate hydrolases"/>
    <property type="match status" value="1"/>
</dbReference>
<protein>
    <submittedName>
        <fullName evidence="2">Interferon-induced very large GTPase 1</fullName>
    </submittedName>
</protein>
<feature type="domain" description="VLIG-type G" evidence="1">
    <location>
        <begin position="1587"/>
        <end position="1877"/>
    </location>
</feature>
<dbReference type="EMBL" id="LNIX01000005">
    <property type="protein sequence ID" value="OXA54037.1"/>
    <property type="molecule type" value="Genomic_DNA"/>
</dbReference>
<evidence type="ECO:0000259" key="1">
    <source>
        <dbReference type="Pfam" id="PF25683"/>
    </source>
</evidence>
<reference evidence="2 3" key="1">
    <citation type="submission" date="2015-12" db="EMBL/GenBank/DDBJ databases">
        <title>The genome of Folsomia candida.</title>
        <authorList>
            <person name="Faddeeva A."/>
            <person name="Derks M.F."/>
            <person name="Anvar Y."/>
            <person name="Smit S."/>
            <person name="Van Straalen N."/>
            <person name="Roelofs D."/>
        </authorList>
    </citation>
    <scope>NUCLEOTIDE SEQUENCE [LARGE SCALE GENOMIC DNA]</scope>
    <source>
        <strain evidence="2 3">VU population</strain>
        <tissue evidence="2">Whole body</tissue>
    </source>
</reference>
<organism evidence="2 3">
    <name type="scientific">Folsomia candida</name>
    <name type="common">Springtail</name>
    <dbReference type="NCBI Taxonomy" id="158441"/>
    <lineage>
        <taxon>Eukaryota</taxon>
        <taxon>Metazoa</taxon>
        <taxon>Ecdysozoa</taxon>
        <taxon>Arthropoda</taxon>
        <taxon>Hexapoda</taxon>
        <taxon>Collembola</taxon>
        <taxon>Entomobryomorpha</taxon>
        <taxon>Isotomoidea</taxon>
        <taxon>Isotomidae</taxon>
        <taxon>Proisotominae</taxon>
        <taxon>Folsomia</taxon>
    </lineage>
</organism>
<dbReference type="InterPro" id="IPR027417">
    <property type="entry name" value="P-loop_NTPase"/>
</dbReference>
<dbReference type="STRING" id="158441.A0A226EAD0"/>
<dbReference type="Proteomes" id="UP000198287">
    <property type="component" value="Unassembled WGS sequence"/>
</dbReference>
<dbReference type="InterPro" id="IPR052986">
    <property type="entry name" value="VLIG_GTPase"/>
</dbReference>
<dbReference type="OrthoDB" id="1597724at2759"/>
<comment type="caution">
    <text evidence="2">The sequence shown here is derived from an EMBL/GenBank/DDBJ whole genome shotgun (WGS) entry which is preliminary data.</text>
</comment>